<proteinExistence type="predicted"/>
<accession>A0AA41DF40</accession>
<protein>
    <submittedName>
        <fullName evidence="2">AAA family ATPase</fullName>
    </submittedName>
</protein>
<dbReference type="RefSeq" id="WP_184104501.1">
    <property type="nucleotide sequence ID" value="NZ_JACHNX010000002.1"/>
</dbReference>
<dbReference type="AlphaFoldDB" id="A0AA41DF40"/>
<dbReference type="Pfam" id="PF13481">
    <property type="entry name" value="AAA_25"/>
    <property type="match status" value="1"/>
</dbReference>
<comment type="caution">
    <text evidence="2">The sequence shown here is derived from an EMBL/GenBank/DDBJ whole genome shotgun (WGS) entry which is preliminary data.</text>
</comment>
<evidence type="ECO:0000313" key="1">
    <source>
        <dbReference type="EMBL" id="MBB4608780.1"/>
    </source>
</evidence>
<dbReference type="EMBL" id="JAFHKU010000131">
    <property type="protein sequence ID" value="MBN3559092.1"/>
    <property type="molecule type" value="Genomic_DNA"/>
</dbReference>
<gene>
    <name evidence="1" type="ORF">GGQ89_000982</name>
    <name evidence="2" type="ORF">JYA60_12740</name>
</gene>
<organism evidence="2 4">
    <name type="scientific">Sphingomonas yabuuchiae</name>
    <dbReference type="NCBI Taxonomy" id="172044"/>
    <lineage>
        <taxon>Bacteria</taxon>
        <taxon>Pseudomonadati</taxon>
        <taxon>Pseudomonadota</taxon>
        <taxon>Alphaproteobacteria</taxon>
        <taxon>Sphingomonadales</taxon>
        <taxon>Sphingomonadaceae</taxon>
        <taxon>Sphingomonas</taxon>
    </lineage>
</organism>
<dbReference type="SUPFAM" id="SSF52540">
    <property type="entry name" value="P-loop containing nucleoside triphosphate hydrolases"/>
    <property type="match status" value="1"/>
</dbReference>
<name>A0AA41DF40_9SPHN</name>
<reference evidence="2" key="2">
    <citation type="submission" date="2021-01" db="EMBL/GenBank/DDBJ databases">
        <title>Genome Sequencing of Type Strains.</title>
        <authorList>
            <person name="Lemaire J.F."/>
            <person name="Inderbitzin P."/>
            <person name="Collins S.B."/>
            <person name="Wespe N."/>
            <person name="Knight-Connoni V."/>
        </authorList>
    </citation>
    <scope>NUCLEOTIDE SEQUENCE</scope>
    <source>
        <strain evidence="2">DSM 14562</strain>
    </source>
</reference>
<dbReference type="Gene3D" id="3.40.50.300">
    <property type="entry name" value="P-loop containing nucleotide triphosphate hydrolases"/>
    <property type="match status" value="1"/>
</dbReference>
<dbReference type="InterPro" id="IPR027417">
    <property type="entry name" value="P-loop_NTPase"/>
</dbReference>
<reference evidence="1 3" key="1">
    <citation type="submission" date="2020-08" db="EMBL/GenBank/DDBJ databases">
        <title>Genomic Encyclopedia of Type Strains, Phase IV (KMG-IV): sequencing the most valuable type-strain genomes for metagenomic binning, comparative biology and taxonomic classification.</title>
        <authorList>
            <person name="Goeker M."/>
        </authorList>
    </citation>
    <scope>NUCLEOTIDE SEQUENCE [LARGE SCALE GENOMIC DNA]</scope>
    <source>
        <strain evidence="1 3">DSM 14562</strain>
    </source>
</reference>
<evidence type="ECO:0000313" key="3">
    <source>
        <dbReference type="Proteomes" id="UP000584663"/>
    </source>
</evidence>
<dbReference type="Proteomes" id="UP000704529">
    <property type="component" value="Unassembled WGS sequence"/>
</dbReference>
<dbReference type="Proteomes" id="UP000584663">
    <property type="component" value="Unassembled WGS sequence"/>
</dbReference>
<evidence type="ECO:0000313" key="2">
    <source>
        <dbReference type="EMBL" id="MBN3559092.1"/>
    </source>
</evidence>
<sequence>MTDESWTIRAREGHYRAVDAASYDHSMDYAINGLMPATGATIWFGAGSTGKTQLLLWMAAHMAAVGNAVPDQWLGADICVRGNILVLTAEDLREHLLQRISAISRQMVKELGGTHADAAAICGRIHVMAFLSMTDIEFPEPNACLFERGPGGRWQPSPVLKGVEGFLEDWNARVEEEGRPHDRIVGVILDSAVSMAGFELANSEATTNFLFYLNRLSRRQKMFWAVIGHTPKDAAKRADDAAIERLRGSAMWSTTPRTVVEVRLAGDAEDMSSVRAAIPDLGDRDIVIVQVAKANSEGADLTPRALLRRKDGAYDNITSTYPEMFGKSPTRRGAKAHTPELRKAMVALLEGLTAGTPGKPLSRDDVRTAFMAAQADNPILGTIGDVADSQSAKSAGTLPYELSAMKKDGLIDISAGKIKMIRGVIPLT</sequence>
<evidence type="ECO:0000313" key="4">
    <source>
        <dbReference type="Proteomes" id="UP000704529"/>
    </source>
</evidence>
<keyword evidence="3" id="KW-1185">Reference proteome</keyword>
<dbReference type="EMBL" id="JACHNX010000002">
    <property type="protein sequence ID" value="MBB4608780.1"/>
    <property type="molecule type" value="Genomic_DNA"/>
</dbReference>